<dbReference type="KEGG" id="vg:40069613"/>
<dbReference type="CDD" id="cd00085">
    <property type="entry name" value="HNHc"/>
    <property type="match status" value="1"/>
</dbReference>
<dbReference type="InterPro" id="IPR029471">
    <property type="entry name" value="HNH_5"/>
</dbReference>
<dbReference type="Pfam" id="PF14279">
    <property type="entry name" value="HNH_5"/>
    <property type="match status" value="1"/>
</dbReference>
<keyword evidence="2" id="KW-0378">Hydrolase</keyword>
<reference evidence="2 3" key="1">
    <citation type="journal article" date="2016" name="PLoS ONE">
        <title>Comparative Genome Analysis Provides Insights into the Pathogenicity of Flavobacterium psychrophilum.</title>
        <authorList>
            <person name="Castillo D."/>
            <person name="Christiansen R.H."/>
            <person name="Dalsgaard I."/>
            <person name="Madsen L."/>
            <person name="Espejo R."/>
            <person name="Middelboe M."/>
        </authorList>
    </citation>
    <scope>NUCLEOTIDE SEQUENCE [LARGE SCALE GENOMIC DNA]</scope>
</reference>
<organism evidence="2 3">
    <name type="scientific">Flavobacterium phage FpV4</name>
    <dbReference type="NCBI Taxonomy" id="1740108"/>
    <lineage>
        <taxon>Viruses</taxon>
        <taxon>Duplodnaviria</taxon>
        <taxon>Heunggongvirae</taxon>
        <taxon>Uroviricota</taxon>
        <taxon>Caudoviricetes</taxon>
        <taxon>Fipvunavirus</taxon>
        <taxon>Fipvunavirus Fpv4</taxon>
    </lineage>
</organism>
<accession>A0A141HR42</accession>
<dbReference type="GO" id="GO:0004519">
    <property type="term" value="F:endonuclease activity"/>
    <property type="evidence" value="ECO:0007669"/>
    <property type="project" value="UniProtKB-KW"/>
</dbReference>
<protein>
    <submittedName>
        <fullName evidence="2">HNH endonuclease</fullName>
    </submittedName>
</protein>
<name>A0A141HR42_9CAUD</name>
<keyword evidence="2" id="KW-0540">Nuclease</keyword>
<keyword evidence="3" id="KW-1185">Reference proteome</keyword>
<dbReference type="GeneID" id="40069613"/>
<evidence type="ECO:0000313" key="2">
    <source>
        <dbReference type="EMBL" id="ALN97153.1"/>
    </source>
</evidence>
<dbReference type="Gene3D" id="1.10.30.50">
    <property type="match status" value="1"/>
</dbReference>
<evidence type="ECO:0000259" key="1">
    <source>
        <dbReference type="Pfam" id="PF14279"/>
    </source>
</evidence>
<proteinExistence type="predicted"/>
<evidence type="ECO:0000313" key="3">
    <source>
        <dbReference type="Proteomes" id="UP000221857"/>
    </source>
</evidence>
<keyword evidence="2" id="KW-0255">Endonuclease</keyword>
<dbReference type="RefSeq" id="YP_009594096.1">
    <property type="nucleotide sequence ID" value="NC_041872.1"/>
</dbReference>
<feature type="domain" description="HNH endonuclease 5" evidence="1">
    <location>
        <begin position="151"/>
        <end position="203"/>
    </location>
</feature>
<dbReference type="Proteomes" id="UP000221857">
    <property type="component" value="Segment"/>
</dbReference>
<dbReference type="InterPro" id="IPR003615">
    <property type="entry name" value="HNH_nuc"/>
</dbReference>
<dbReference type="EMBL" id="KT876724">
    <property type="protein sequence ID" value="ALN97153.1"/>
    <property type="molecule type" value="Genomic_DNA"/>
</dbReference>
<sequence>MKICNDCHKSEPEVEFTPSRKYNCKNCVQKRNQKYSISIGCTLKFIPTVTDTHKQCGECKDMVELENFSDSIRGRKGKSSYCKSCSSKRQLKRKTKEERRVQTQKYRDNNRLWWRSLHRINQFNRRNKIKLVSDGTVTSEFVIEVYGQNICYYCEEDISVKFRTLEHKLPLNKGGTHSSNNITMACLSCNCSKGDMTEEEFKNYKNQNNE</sequence>